<evidence type="ECO:0000313" key="2">
    <source>
        <dbReference type="Proteomes" id="UP000236649"/>
    </source>
</evidence>
<sequence>MQVFSYKGRSVECTAQSQKRSKVETYGFLGRIIFASDQAYPSPWVFDSAAGESYTTPELAELACYERGKEIIDSEGWGGH</sequence>
<dbReference type="EMBL" id="CP026105">
    <property type="protein sequence ID" value="AUT68566.1"/>
    <property type="molecule type" value="Genomic_DNA"/>
</dbReference>
<protein>
    <submittedName>
        <fullName evidence="1">Uncharacterized protein</fullName>
    </submittedName>
</protein>
<gene>
    <name evidence="1" type="ORF">C2L64_09685</name>
</gene>
<evidence type="ECO:0000313" key="1">
    <source>
        <dbReference type="EMBL" id="AUT68566.1"/>
    </source>
</evidence>
<reference evidence="1 2" key="1">
    <citation type="submission" date="2018-01" db="EMBL/GenBank/DDBJ databases">
        <title>Species boundaries and ecological features among Paraburkholderia terrae DSMZ17804T, P. hospita DSMZ17164T and P. caribensis DSMZ13236T.</title>
        <authorList>
            <person name="Pratama A.A."/>
        </authorList>
    </citation>
    <scope>NUCLEOTIDE SEQUENCE [LARGE SCALE GENOMIC DNA]</scope>
    <source>
        <strain evidence="1 2">DSM 17164</strain>
    </source>
</reference>
<dbReference type="KEGG" id="phs:C2L64_09685"/>
<accession>A0AAN1J7C4</accession>
<name>A0AAN1J7C4_9BURK</name>
<dbReference type="Proteomes" id="UP000236649">
    <property type="component" value="Chromosome 1"/>
</dbReference>
<dbReference type="AlphaFoldDB" id="A0AAN1J7C4"/>
<organism evidence="1 2">
    <name type="scientific">Paraburkholderia hospita</name>
    <dbReference type="NCBI Taxonomy" id="169430"/>
    <lineage>
        <taxon>Bacteria</taxon>
        <taxon>Pseudomonadati</taxon>
        <taxon>Pseudomonadota</taxon>
        <taxon>Betaproteobacteria</taxon>
        <taxon>Burkholderiales</taxon>
        <taxon>Burkholderiaceae</taxon>
        <taxon>Paraburkholderia</taxon>
    </lineage>
</organism>
<proteinExistence type="predicted"/>